<accession>A0A1H8HUS3</accession>
<dbReference type="Proteomes" id="UP000183002">
    <property type="component" value="Unassembled WGS sequence"/>
</dbReference>
<dbReference type="OrthoDB" id="7822309at2"/>
<keyword evidence="1" id="KW-1133">Transmembrane helix</keyword>
<name>A0A1H8HUS3_9RHOB</name>
<dbReference type="AlphaFoldDB" id="A0A1H8HUS3"/>
<gene>
    <name evidence="2" type="ORF">SAMN05216227_101822</name>
</gene>
<proteinExistence type="predicted"/>
<evidence type="ECO:0000313" key="2">
    <source>
        <dbReference type="EMBL" id="SEN59814.1"/>
    </source>
</evidence>
<keyword evidence="3" id="KW-1185">Reference proteome</keyword>
<sequence>MTALNKYEKLECLGLWRESLQGKRREVIANLGATSLILSDQKSDVALSHWSLPAVRRLNPGQLPAVFGPSSDDTETLEIDDSDMIAALETVHAAISAARPHPGRLRNSVLGLVAVGVLAVGVFWLPDALVQHTASFVPASTRADIGQQALTDLTRITGQPCTGAGGTAALDKLSARLFGPDSAVGIVVIRSGLKQARSLPGRIVVLPEALIAEQDGPEAAAGFALAARVAAEQTDPMIAMLHHMGIPATFRLLTSGALPEGAMTGYAETLIANPPAPAADSALLPKFEAAGLATAPYATARDPSGDTTRLLIEADPFANVVPPALMPDGDWVALQDICTQ</sequence>
<evidence type="ECO:0000313" key="3">
    <source>
        <dbReference type="Proteomes" id="UP000183002"/>
    </source>
</evidence>
<dbReference type="STRING" id="1077947.SAMN05216227_101822"/>
<protein>
    <submittedName>
        <fullName evidence="2">Uncharacterized protein</fullName>
    </submittedName>
</protein>
<reference evidence="2 3" key="1">
    <citation type="submission" date="2016-10" db="EMBL/GenBank/DDBJ databases">
        <authorList>
            <person name="de Groot N.N."/>
        </authorList>
    </citation>
    <scope>NUCLEOTIDE SEQUENCE [LARGE SCALE GENOMIC DNA]</scope>
    <source>
        <strain evidence="2 3">CGMCC 1.10836</strain>
    </source>
</reference>
<keyword evidence="1" id="KW-0472">Membrane</keyword>
<organism evidence="2 3">
    <name type="scientific">Pseudorhodobacter antarcticus</name>
    <dbReference type="NCBI Taxonomy" id="1077947"/>
    <lineage>
        <taxon>Bacteria</taxon>
        <taxon>Pseudomonadati</taxon>
        <taxon>Pseudomonadota</taxon>
        <taxon>Alphaproteobacteria</taxon>
        <taxon>Rhodobacterales</taxon>
        <taxon>Paracoccaceae</taxon>
        <taxon>Pseudorhodobacter</taxon>
    </lineage>
</organism>
<keyword evidence="1" id="KW-0812">Transmembrane</keyword>
<dbReference type="RefSeq" id="WP_050519861.1">
    <property type="nucleotide sequence ID" value="NZ_FOCO01000018.1"/>
</dbReference>
<evidence type="ECO:0000256" key="1">
    <source>
        <dbReference type="SAM" id="Phobius"/>
    </source>
</evidence>
<dbReference type="EMBL" id="FOCO01000018">
    <property type="protein sequence ID" value="SEN59814.1"/>
    <property type="molecule type" value="Genomic_DNA"/>
</dbReference>
<feature type="transmembrane region" description="Helical" evidence="1">
    <location>
        <begin position="109"/>
        <end position="126"/>
    </location>
</feature>